<dbReference type="Proteomes" id="UP001390339">
    <property type="component" value="Unassembled WGS sequence"/>
</dbReference>
<comment type="similarity">
    <text evidence="1">Belongs to the short-chain dehydrogenases/reductases (SDR) family.</text>
</comment>
<evidence type="ECO:0000256" key="3">
    <source>
        <dbReference type="ARBA" id="ARBA00023002"/>
    </source>
</evidence>
<evidence type="ECO:0000313" key="4">
    <source>
        <dbReference type="EMBL" id="KAK8873625.1"/>
    </source>
</evidence>
<keyword evidence="3" id="KW-0560">Oxidoreductase</keyword>
<name>A0ABR2J8H8_9PEZI</name>
<sequence length="288" mass="31146">MATKVAIVTGGASGMGFAVAQALVNRGGWEVHVLDVKPATHQQQPPSSANTLHYHQADTTDYGQLGAVFKSVWTLGNQRRLDFVFANAGILDSANFFAKSGAEGTDEPPPEPDYRVVDVNLRGCVNTVHLARHYMAQSPDRASRAIAVTASQSSIWPTHCVPLYTASKHGVLGFVRSIADWYFQTEDIRVNTICPSSVKTDLLPEEAWAALDPSSLTSMDLVVKIVLEHFLDAEPIVDSSGRKSTSNYGQTVLPAGDEMYLCELPPFVNAGHEALVMATAVDKQVHIV</sequence>
<reference evidence="4 5" key="1">
    <citation type="journal article" date="2024" name="IMA Fungus">
        <title>Apiospora arundinis, a panoply of carbohydrate-active enzymes and secondary metabolites.</title>
        <authorList>
            <person name="Sorensen T."/>
            <person name="Petersen C."/>
            <person name="Muurmann A.T."/>
            <person name="Christiansen J.V."/>
            <person name="Brundto M.L."/>
            <person name="Overgaard C.K."/>
            <person name="Boysen A.T."/>
            <person name="Wollenberg R.D."/>
            <person name="Larsen T.O."/>
            <person name="Sorensen J.L."/>
            <person name="Nielsen K.L."/>
            <person name="Sondergaard T.E."/>
        </authorList>
    </citation>
    <scope>NUCLEOTIDE SEQUENCE [LARGE SCALE GENOMIC DNA]</scope>
    <source>
        <strain evidence="4 5">AAU 773</strain>
    </source>
</reference>
<evidence type="ECO:0000256" key="1">
    <source>
        <dbReference type="ARBA" id="ARBA00006484"/>
    </source>
</evidence>
<dbReference type="Pfam" id="PF00106">
    <property type="entry name" value="adh_short"/>
    <property type="match status" value="1"/>
</dbReference>
<dbReference type="PRINTS" id="PR00081">
    <property type="entry name" value="GDHRDH"/>
</dbReference>
<dbReference type="EMBL" id="JAPCWZ010000003">
    <property type="protein sequence ID" value="KAK8873625.1"/>
    <property type="molecule type" value="Genomic_DNA"/>
</dbReference>
<accession>A0ABR2J8H8</accession>
<comment type="caution">
    <text evidence="4">The sequence shown here is derived from an EMBL/GenBank/DDBJ whole genome shotgun (WGS) entry which is preliminary data.</text>
</comment>
<protein>
    <submittedName>
        <fullName evidence="4">NAD(P)-binding protein</fullName>
    </submittedName>
</protein>
<proteinExistence type="inferred from homology"/>
<keyword evidence="2" id="KW-0521">NADP</keyword>
<dbReference type="PANTHER" id="PTHR44229">
    <property type="entry name" value="15-HYDROXYPROSTAGLANDIN DEHYDROGENASE [NAD(+)]"/>
    <property type="match status" value="1"/>
</dbReference>
<dbReference type="InterPro" id="IPR002347">
    <property type="entry name" value="SDR_fam"/>
</dbReference>
<dbReference type="PANTHER" id="PTHR44229:SF4">
    <property type="entry name" value="15-HYDROXYPROSTAGLANDIN DEHYDROGENASE [NAD(+)]"/>
    <property type="match status" value="1"/>
</dbReference>
<dbReference type="PROSITE" id="PS00061">
    <property type="entry name" value="ADH_SHORT"/>
    <property type="match status" value="1"/>
</dbReference>
<keyword evidence="5" id="KW-1185">Reference proteome</keyword>
<gene>
    <name evidence="4" type="ORF">PGQ11_004139</name>
</gene>
<organism evidence="4 5">
    <name type="scientific">Apiospora arundinis</name>
    <dbReference type="NCBI Taxonomy" id="335852"/>
    <lineage>
        <taxon>Eukaryota</taxon>
        <taxon>Fungi</taxon>
        <taxon>Dikarya</taxon>
        <taxon>Ascomycota</taxon>
        <taxon>Pezizomycotina</taxon>
        <taxon>Sordariomycetes</taxon>
        <taxon>Xylariomycetidae</taxon>
        <taxon>Amphisphaeriales</taxon>
        <taxon>Apiosporaceae</taxon>
        <taxon>Apiospora</taxon>
    </lineage>
</organism>
<dbReference type="Gene3D" id="3.40.50.720">
    <property type="entry name" value="NAD(P)-binding Rossmann-like Domain"/>
    <property type="match status" value="1"/>
</dbReference>
<dbReference type="SUPFAM" id="SSF51735">
    <property type="entry name" value="NAD(P)-binding Rossmann-fold domains"/>
    <property type="match status" value="1"/>
</dbReference>
<dbReference type="InterPro" id="IPR036291">
    <property type="entry name" value="NAD(P)-bd_dom_sf"/>
</dbReference>
<evidence type="ECO:0000256" key="2">
    <source>
        <dbReference type="ARBA" id="ARBA00022857"/>
    </source>
</evidence>
<evidence type="ECO:0000313" key="5">
    <source>
        <dbReference type="Proteomes" id="UP001390339"/>
    </source>
</evidence>
<dbReference type="InterPro" id="IPR020904">
    <property type="entry name" value="Sc_DH/Rdtase_CS"/>
</dbReference>